<dbReference type="STRING" id="1122973.GCA_000379925_01194"/>
<dbReference type="Proteomes" id="UP000297225">
    <property type="component" value="Unassembled WGS sequence"/>
</dbReference>
<sequence length="232" mass="25855">MKISSITEPIIDFLFPAYCIGCGERLNKGHRFVCPTCFDALPKHHGMELYYDASERLKGLVPFTEYQTDLIFKESSITQALIHKIKYSGFPSLSTELARMFAPTHLRLGHFSDTTMIVPVPLLKSRLHKRGYNQSAFIAQGLAEVYQLPVVEDVLYRKGQRGTQTKKGKEARWTHVQGAFFVPDSANISGKRILVVDDVLTTGATLVQAGRSLIDAGAESISFYTLALDVLL</sequence>
<dbReference type="InterPro" id="IPR029057">
    <property type="entry name" value="PRTase-like"/>
</dbReference>
<accession>A0A4Y8WSI4</accession>
<evidence type="ECO:0000313" key="3">
    <source>
        <dbReference type="EMBL" id="TFH96339.1"/>
    </source>
</evidence>
<dbReference type="InterPro" id="IPR051910">
    <property type="entry name" value="ComF/GntX_DNA_util-trans"/>
</dbReference>
<reference evidence="3 4" key="1">
    <citation type="submission" date="2019-03" db="EMBL/GenBank/DDBJ databases">
        <title>Porphyromonas levii Isolated from the Uterus of Dairy Cows.</title>
        <authorList>
            <person name="Francis A.M."/>
        </authorList>
    </citation>
    <scope>NUCLEOTIDE SEQUENCE [LARGE SCALE GENOMIC DNA]</scope>
    <source>
        <strain evidence="3 4">AF5678</strain>
    </source>
</reference>
<comment type="similarity">
    <text evidence="1">Belongs to the ComF/GntX family.</text>
</comment>
<dbReference type="AlphaFoldDB" id="A0A4Y8WSI4"/>
<dbReference type="SUPFAM" id="SSF53271">
    <property type="entry name" value="PRTase-like"/>
    <property type="match status" value="1"/>
</dbReference>
<evidence type="ECO:0000256" key="1">
    <source>
        <dbReference type="ARBA" id="ARBA00008007"/>
    </source>
</evidence>
<comment type="caution">
    <text evidence="3">The sequence shown here is derived from an EMBL/GenBank/DDBJ whole genome shotgun (WGS) entry which is preliminary data.</text>
</comment>
<dbReference type="Pfam" id="PF00156">
    <property type="entry name" value="Pribosyltran"/>
    <property type="match status" value="1"/>
</dbReference>
<dbReference type="PANTHER" id="PTHR47505:SF1">
    <property type="entry name" value="DNA UTILIZATION PROTEIN YHGH"/>
    <property type="match status" value="1"/>
</dbReference>
<dbReference type="InterPro" id="IPR000836">
    <property type="entry name" value="PRTase_dom"/>
</dbReference>
<gene>
    <name evidence="3" type="ORF">E4P47_02590</name>
</gene>
<name>A0A4Y8WSI4_9PORP</name>
<keyword evidence="4" id="KW-1185">Reference proteome</keyword>
<organism evidence="3 4">
    <name type="scientific">Porphyromonas levii</name>
    <dbReference type="NCBI Taxonomy" id="28114"/>
    <lineage>
        <taxon>Bacteria</taxon>
        <taxon>Pseudomonadati</taxon>
        <taxon>Bacteroidota</taxon>
        <taxon>Bacteroidia</taxon>
        <taxon>Bacteroidales</taxon>
        <taxon>Porphyromonadaceae</taxon>
        <taxon>Porphyromonas</taxon>
    </lineage>
</organism>
<evidence type="ECO:0000313" key="4">
    <source>
        <dbReference type="Proteomes" id="UP000297225"/>
    </source>
</evidence>
<protein>
    <submittedName>
        <fullName evidence="3">ComF family protein</fullName>
    </submittedName>
</protein>
<dbReference type="OrthoDB" id="9779910at2"/>
<dbReference type="Gene3D" id="3.40.50.2020">
    <property type="match status" value="1"/>
</dbReference>
<evidence type="ECO:0000259" key="2">
    <source>
        <dbReference type="Pfam" id="PF00156"/>
    </source>
</evidence>
<dbReference type="CDD" id="cd06223">
    <property type="entry name" value="PRTases_typeI"/>
    <property type="match status" value="1"/>
</dbReference>
<feature type="domain" description="Phosphoribosyltransferase" evidence="2">
    <location>
        <begin position="135"/>
        <end position="227"/>
    </location>
</feature>
<proteinExistence type="inferred from homology"/>
<dbReference type="PANTHER" id="PTHR47505">
    <property type="entry name" value="DNA UTILIZATION PROTEIN YHGH"/>
    <property type="match status" value="1"/>
</dbReference>
<dbReference type="EMBL" id="SPNC01000023">
    <property type="protein sequence ID" value="TFH96339.1"/>
    <property type="molecule type" value="Genomic_DNA"/>
</dbReference>